<dbReference type="EC" id="3.1.1.85" evidence="5"/>
<evidence type="ECO:0000313" key="7">
    <source>
        <dbReference type="EMBL" id="TRY14573.1"/>
    </source>
</evidence>
<dbReference type="Pfam" id="PF00561">
    <property type="entry name" value="Abhydrolase_1"/>
    <property type="match status" value="1"/>
</dbReference>
<evidence type="ECO:0000256" key="2">
    <source>
        <dbReference type="ARBA" id="ARBA00022490"/>
    </source>
</evidence>
<gene>
    <name evidence="5 7" type="primary">bioH</name>
    <name evidence="7" type="ORF">FN961_09210</name>
</gene>
<feature type="binding site" evidence="5">
    <location>
        <begin position="80"/>
        <end position="81"/>
    </location>
    <ligand>
        <name>substrate</name>
    </ligand>
</feature>
<dbReference type="GO" id="GO:0016020">
    <property type="term" value="C:membrane"/>
    <property type="evidence" value="ECO:0007669"/>
    <property type="project" value="TreeGrafter"/>
</dbReference>
<dbReference type="InterPro" id="IPR010076">
    <property type="entry name" value="BioH"/>
</dbReference>
<comment type="pathway">
    <text evidence="5">Cofactor biosynthesis; biotin biosynthesis.</text>
</comment>
<keyword evidence="1 5" id="KW-0719">Serine esterase</keyword>
<evidence type="ECO:0000256" key="3">
    <source>
        <dbReference type="ARBA" id="ARBA00022756"/>
    </source>
</evidence>
<keyword evidence="4 5" id="KW-0378">Hydrolase</keyword>
<dbReference type="GO" id="GO:0009102">
    <property type="term" value="P:biotin biosynthetic process"/>
    <property type="evidence" value="ECO:0007669"/>
    <property type="project" value="UniProtKB-UniRule"/>
</dbReference>
<dbReference type="GO" id="GO:0090499">
    <property type="term" value="F:pimelyl-[acyl-carrier protein] methyl ester esterase activity"/>
    <property type="evidence" value="ECO:0007669"/>
    <property type="project" value="UniProtKB-EC"/>
</dbReference>
<name>A0A553JQ43_SHEHA</name>
<accession>A0A553JQ43</accession>
<dbReference type="PANTHER" id="PTHR43798">
    <property type="entry name" value="MONOACYLGLYCEROL LIPASE"/>
    <property type="match status" value="1"/>
</dbReference>
<evidence type="ECO:0000313" key="8">
    <source>
        <dbReference type="Proteomes" id="UP000318126"/>
    </source>
</evidence>
<evidence type="ECO:0000256" key="5">
    <source>
        <dbReference type="HAMAP-Rule" id="MF_01260"/>
    </source>
</evidence>
<comment type="function">
    <text evidence="5">The physiological role of BioH is to remove the methyl group introduced by BioC when the pimeloyl moiety is complete. It allows to synthesize pimeloyl-ACP via the fatty acid synthetic pathway through the hydrolysis of the ester bonds of pimeloyl-ACP esters.</text>
</comment>
<feature type="active site" evidence="5">
    <location>
        <position position="207"/>
    </location>
</feature>
<feature type="domain" description="AB hydrolase-1" evidence="6">
    <location>
        <begin position="16"/>
        <end position="241"/>
    </location>
</feature>
<feature type="active site" evidence="5">
    <location>
        <position position="235"/>
    </location>
</feature>
<dbReference type="Gene3D" id="3.40.50.1820">
    <property type="entry name" value="alpha/beta hydrolase"/>
    <property type="match status" value="1"/>
</dbReference>
<dbReference type="GO" id="GO:0005737">
    <property type="term" value="C:cytoplasm"/>
    <property type="evidence" value="ECO:0007669"/>
    <property type="project" value="UniProtKB-SubCell"/>
</dbReference>
<comment type="similarity">
    <text evidence="5">Belongs to the AB hydrolase superfamily. Carboxylesterase BioH family.</text>
</comment>
<protein>
    <recommendedName>
        <fullName evidence="5">Pimeloyl-[acyl-carrier protein] methyl ester esterase</fullName>
        <ecNumber evidence="5">3.1.1.85</ecNumber>
    </recommendedName>
    <alternativeName>
        <fullName evidence="5">Biotin synthesis protein BioH</fullName>
    </alternativeName>
    <alternativeName>
        <fullName evidence="5">Carboxylesterase BioH</fullName>
    </alternativeName>
</protein>
<dbReference type="HAMAP" id="MF_01260">
    <property type="entry name" value="Carboxylester"/>
    <property type="match status" value="1"/>
</dbReference>
<dbReference type="OrthoDB" id="9780744at2"/>
<dbReference type="SUPFAM" id="SSF53474">
    <property type="entry name" value="alpha/beta-Hydrolases"/>
    <property type="match status" value="1"/>
</dbReference>
<evidence type="ECO:0000256" key="4">
    <source>
        <dbReference type="ARBA" id="ARBA00022801"/>
    </source>
</evidence>
<feature type="active site" description="Nucleophile" evidence="5">
    <location>
        <position position="80"/>
    </location>
</feature>
<feature type="binding site" evidence="5">
    <location>
        <begin position="143"/>
        <end position="147"/>
    </location>
    <ligand>
        <name>substrate</name>
    </ligand>
</feature>
<dbReference type="InterPro" id="IPR050266">
    <property type="entry name" value="AB_hydrolase_sf"/>
</dbReference>
<dbReference type="AlphaFoldDB" id="A0A553JQ43"/>
<dbReference type="PANTHER" id="PTHR43798:SF31">
    <property type="entry name" value="AB HYDROLASE SUPERFAMILY PROTEIN YCLE"/>
    <property type="match status" value="1"/>
</dbReference>
<dbReference type="EMBL" id="VKGK01000009">
    <property type="protein sequence ID" value="TRY14573.1"/>
    <property type="molecule type" value="Genomic_DNA"/>
</dbReference>
<comment type="subunit">
    <text evidence="5">Monomer.</text>
</comment>
<keyword evidence="3 5" id="KW-0093">Biotin biosynthesis</keyword>
<dbReference type="NCBIfam" id="TIGR01738">
    <property type="entry name" value="bioH"/>
    <property type="match status" value="1"/>
</dbReference>
<evidence type="ECO:0000259" key="6">
    <source>
        <dbReference type="Pfam" id="PF00561"/>
    </source>
</evidence>
<feature type="binding site" evidence="5">
    <location>
        <position position="235"/>
    </location>
    <ligand>
        <name>substrate</name>
    </ligand>
</feature>
<reference evidence="8" key="1">
    <citation type="submission" date="2019-07" db="EMBL/GenBank/DDBJ databases">
        <title>Shewanella sp. YLB-08 draft genomic sequence.</title>
        <authorList>
            <person name="Yu L."/>
        </authorList>
    </citation>
    <scope>NUCLEOTIDE SEQUENCE [LARGE SCALE GENOMIC DNA]</scope>
    <source>
        <strain evidence="8">JCM 20706</strain>
    </source>
</reference>
<dbReference type="InterPro" id="IPR029058">
    <property type="entry name" value="AB_hydrolase_fold"/>
</dbReference>
<organism evidence="7 8">
    <name type="scientific">Shewanella hanedai</name>
    <name type="common">Alteromonas hanedai</name>
    <dbReference type="NCBI Taxonomy" id="25"/>
    <lineage>
        <taxon>Bacteria</taxon>
        <taxon>Pseudomonadati</taxon>
        <taxon>Pseudomonadota</taxon>
        <taxon>Gammaproteobacteria</taxon>
        <taxon>Alteromonadales</taxon>
        <taxon>Shewanellaceae</taxon>
        <taxon>Shewanella</taxon>
    </lineage>
</organism>
<proteinExistence type="inferred from homology"/>
<comment type="catalytic activity">
    <reaction evidence="5">
        <text>6-carboxyhexanoyl-[ACP] methyl ester + H2O = 6-carboxyhexanoyl-[ACP] + methanol + H(+)</text>
        <dbReference type="Rhea" id="RHEA:42700"/>
        <dbReference type="Rhea" id="RHEA-COMP:9955"/>
        <dbReference type="Rhea" id="RHEA-COMP:10186"/>
        <dbReference type="ChEBI" id="CHEBI:15377"/>
        <dbReference type="ChEBI" id="CHEBI:15378"/>
        <dbReference type="ChEBI" id="CHEBI:17790"/>
        <dbReference type="ChEBI" id="CHEBI:78846"/>
        <dbReference type="ChEBI" id="CHEBI:82735"/>
        <dbReference type="EC" id="3.1.1.85"/>
    </reaction>
</comment>
<dbReference type="UniPathway" id="UPA00078"/>
<keyword evidence="2 5" id="KW-0963">Cytoplasm</keyword>
<keyword evidence="8" id="KW-1185">Reference proteome</keyword>
<feature type="binding site" evidence="5">
    <location>
        <position position="22"/>
    </location>
    <ligand>
        <name>substrate</name>
    </ligand>
</feature>
<evidence type="ECO:0000256" key="1">
    <source>
        <dbReference type="ARBA" id="ARBA00022487"/>
    </source>
</evidence>
<dbReference type="InterPro" id="IPR000073">
    <property type="entry name" value="AB_hydrolase_1"/>
</dbReference>
<sequence>MSSTLHIDSIGQGQEIVILHGWGMNSSVFTPLHSSLSEYRVHYVDLPGFGFSEAIEGDLDTWVDAIIAKLPNKAIWVGWSLGGLVATRAALRYPTQVTGLVTIASSPCFMAHEDQSWPGIPPQVLAQFSVQLQDNIGKTIERFLAIQAMGSSTAKEDIRQLKNLVLARPLPKDSALRQGLEMLEKVDLRSQLTQIEQPWLRIWGRLDGLVPRRVPPLMPINSELYQDLVLQKASHAPFFSHKDEFLAGFTSWLNNISG</sequence>
<comment type="caution">
    <text evidence="7">The sequence shown here is derived from an EMBL/GenBank/DDBJ whole genome shotgun (WGS) entry which is preliminary data.</text>
</comment>
<comment type="subcellular location">
    <subcellularLocation>
        <location evidence="5">Cytoplasm</location>
    </subcellularLocation>
</comment>
<dbReference type="Proteomes" id="UP000318126">
    <property type="component" value="Unassembled WGS sequence"/>
</dbReference>